<dbReference type="Proteomes" id="UP000195570">
    <property type="component" value="Unassembled WGS sequence"/>
</dbReference>
<comment type="caution">
    <text evidence="2">The sequence shown here is derived from an EMBL/GenBank/DDBJ whole genome shotgun (WGS) entry which is preliminary data.</text>
</comment>
<evidence type="ECO:0000256" key="1">
    <source>
        <dbReference type="SAM" id="MobiDB-lite"/>
    </source>
</evidence>
<feature type="region of interest" description="Disordered" evidence="1">
    <location>
        <begin position="427"/>
        <end position="446"/>
    </location>
</feature>
<evidence type="ECO:0000313" key="3">
    <source>
        <dbReference type="Proteomes" id="UP000195570"/>
    </source>
</evidence>
<evidence type="ECO:0000313" key="2">
    <source>
        <dbReference type="EMBL" id="SCU71325.1"/>
    </source>
</evidence>
<protein>
    <submittedName>
        <fullName evidence="2">Uncharacterized protein</fullName>
    </submittedName>
</protein>
<dbReference type="GeneID" id="92376846"/>
<reference evidence="2" key="1">
    <citation type="submission" date="2016-09" db="EMBL/GenBank/DDBJ databases">
        <authorList>
            <person name="Hebert L."/>
            <person name="Moumen B."/>
        </authorList>
    </citation>
    <scope>NUCLEOTIDE SEQUENCE [LARGE SCALE GENOMIC DNA]</scope>
    <source>
        <strain evidence="2">OVI</strain>
    </source>
</reference>
<feature type="region of interest" description="Disordered" evidence="1">
    <location>
        <begin position="232"/>
        <end position="263"/>
    </location>
</feature>
<dbReference type="AlphaFoldDB" id="A0A1G4IGK9"/>
<gene>
    <name evidence="2" type="ORF">TEOVI_000290600</name>
</gene>
<organism evidence="2 3">
    <name type="scientific">Trypanosoma equiperdum</name>
    <dbReference type="NCBI Taxonomy" id="5694"/>
    <lineage>
        <taxon>Eukaryota</taxon>
        <taxon>Discoba</taxon>
        <taxon>Euglenozoa</taxon>
        <taxon>Kinetoplastea</taxon>
        <taxon>Metakinetoplastina</taxon>
        <taxon>Trypanosomatida</taxon>
        <taxon>Trypanosomatidae</taxon>
        <taxon>Trypanosoma</taxon>
    </lineage>
</organism>
<dbReference type="VEuPathDB" id="TriTrypDB:TEOVI_000290600"/>
<accession>A0A1G4IGK9</accession>
<feature type="region of interest" description="Disordered" evidence="1">
    <location>
        <begin position="352"/>
        <end position="372"/>
    </location>
</feature>
<dbReference type="RefSeq" id="XP_067082003.1">
    <property type="nucleotide sequence ID" value="XM_067225902.1"/>
</dbReference>
<proteinExistence type="predicted"/>
<dbReference type="EMBL" id="CZPT02001617">
    <property type="protein sequence ID" value="SCU71325.1"/>
    <property type="molecule type" value="Genomic_DNA"/>
</dbReference>
<sequence length="446" mass="49756">MTFEQCSGSRCGSSDFFYVCKSEAENHLRDFLSQLVEGVRSEEALFRATCGPRVAWNPYRPARGEHIRQGVLNSEIYEWRSRVPEDSLALVGNPLVMKESFNHSLATGCQRTGGLERVTEICESLVCEPSETNVEARTKAHTSLTSFEDDGVTREFTISDSCPVIYNEDVLRRVVAGVFDVLWRTVAVPWINEQYDGQSSPFHEKAPVAQHTAPFTPVRARNEEHSKHILQGGQELQPQHPRRWQHRQITSDTTRKPPPPQQGLTIVPGVTPLRGLPALSVQRDVHSVSPGDYRRAVTHLEVHTGERHDQLGLAGKSDAYLAKDPGGTKQHRGSSCVLKLRREDSKGKIEMVHPASGNPVCPKQSPSSRQLSPQDIRYSFDDITSAQRLTSRLTQTLCGDRVGTGARGDISSRLGRCHRLAPVLIGVKQPPQPNHFPSPRRLQRQP</sequence>
<name>A0A1G4IGK9_TRYEQ</name>
<keyword evidence="3" id="KW-1185">Reference proteome</keyword>